<evidence type="ECO:0000256" key="9">
    <source>
        <dbReference type="RuleBase" id="RU362103"/>
    </source>
</evidence>
<dbReference type="Gene3D" id="3.40.1090.10">
    <property type="entry name" value="Cytosolic phospholipase A2 catalytic domain"/>
    <property type="match status" value="1"/>
</dbReference>
<feature type="domain" description="PLA2c" evidence="10">
    <location>
        <begin position="39"/>
        <end position="567"/>
    </location>
</feature>
<evidence type="ECO:0000256" key="6">
    <source>
        <dbReference type="ARBA" id="ARBA00023098"/>
    </source>
</evidence>
<proteinExistence type="inferred from homology"/>
<keyword evidence="7" id="KW-0325">Glycoprotein</keyword>
<organism evidence="11 12">
    <name type="scientific">Rachicladosporium monterosium</name>
    <dbReference type="NCBI Taxonomy" id="1507873"/>
    <lineage>
        <taxon>Eukaryota</taxon>
        <taxon>Fungi</taxon>
        <taxon>Dikarya</taxon>
        <taxon>Ascomycota</taxon>
        <taxon>Pezizomycotina</taxon>
        <taxon>Dothideomycetes</taxon>
        <taxon>Dothideomycetidae</taxon>
        <taxon>Cladosporiales</taxon>
        <taxon>Cladosporiaceae</taxon>
        <taxon>Rachicladosporium</taxon>
    </lineage>
</organism>
<evidence type="ECO:0000256" key="1">
    <source>
        <dbReference type="ARBA" id="ARBA00008780"/>
    </source>
</evidence>
<sequence length="567" mass="59516">MRLDQFSVAIIASSYAVTPCCAARLGRHAADAYAPQRATCPTSSIVRPASSLATGESQYIAARKTIADAALASWLKKVNETFDTDTSRLPTLGLAGSGGGYRALLNEAGILQAMDARDSNSSVNGLYQAFTYHAALSGGGWLATSLAAWDWPTISYLKKNVYEPNLEDGLLLPGGFYAPLAYAQILTDVAAKAAAGYPVTAGDIYGHLLGYNLFPGADGGVAFTMSGVTSSSNFTKHQVPYPIITSIGTNASSSGNCSEPPDATQYEYTPHEFGSWDKGVNSFVQMAHLGSNISNGTAVHGKCTSGFDNLGFVTASTSNIFGFLCKTVSNSTGAVAQLADALQTAILEVAGTTTSSLFNEIPNPFLAYSHASAVSSAKLLTLGDGDLSMQNDPVWPFLQPERSVSVLIRKLAVVNHAPGQTLMHAVADTCSENTTNSSCTGLSLHNTFLEAQSQSLTKMPTIPPTSTFVALYLSSQARFFGCHQPDAITIVWLPLVSYSGTTASDISSVDVEVSEANTDSIIRNGNLIATQNNDPQWPTCLACAISLKTAVSLPAGCGACFARYCVT</sequence>
<name>A0ABR0L2T8_9PEZI</name>
<comment type="catalytic activity">
    <reaction evidence="9">
        <text>a 1-acyl-sn-glycero-3-phosphocholine + H2O = sn-glycerol 3-phosphocholine + a fatty acid + H(+)</text>
        <dbReference type="Rhea" id="RHEA:15177"/>
        <dbReference type="ChEBI" id="CHEBI:15377"/>
        <dbReference type="ChEBI" id="CHEBI:15378"/>
        <dbReference type="ChEBI" id="CHEBI:16870"/>
        <dbReference type="ChEBI" id="CHEBI:28868"/>
        <dbReference type="ChEBI" id="CHEBI:58168"/>
        <dbReference type="EC" id="3.1.1.5"/>
    </reaction>
</comment>
<dbReference type="InterPro" id="IPR002642">
    <property type="entry name" value="LysoPLipase_cat_dom"/>
</dbReference>
<dbReference type="PROSITE" id="PS51210">
    <property type="entry name" value="PLA2C"/>
    <property type="match status" value="1"/>
</dbReference>
<protein>
    <recommendedName>
        <fullName evidence="2 9">Lysophospholipase</fullName>
        <ecNumber evidence="2 9">3.1.1.5</ecNumber>
    </recommendedName>
</protein>
<keyword evidence="5 8" id="KW-0442">Lipid degradation</keyword>
<evidence type="ECO:0000313" key="12">
    <source>
        <dbReference type="Proteomes" id="UP001308179"/>
    </source>
</evidence>
<gene>
    <name evidence="11" type="ORF">LTR32_005075</name>
</gene>
<dbReference type="Proteomes" id="UP001308179">
    <property type="component" value="Unassembled WGS sequence"/>
</dbReference>
<evidence type="ECO:0000256" key="5">
    <source>
        <dbReference type="ARBA" id="ARBA00022963"/>
    </source>
</evidence>
<evidence type="ECO:0000313" key="11">
    <source>
        <dbReference type="EMBL" id="KAK5142615.1"/>
    </source>
</evidence>
<evidence type="ECO:0000256" key="3">
    <source>
        <dbReference type="ARBA" id="ARBA00022729"/>
    </source>
</evidence>
<dbReference type="Pfam" id="PF01735">
    <property type="entry name" value="PLA2_B"/>
    <property type="match status" value="1"/>
</dbReference>
<keyword evidence="6 8" id="KW-0443">Lipid metabolism</keyword>
<evidence type="ECO:0000256" key="2">
    <source>
        <dbReference type="ARBA" id="ARBA00013274"/>
    </source>
</evidence>
<dbReference type="EC" id="3.1.1.5" evidence="2 9"/>
<keyword evidence="12" id="KW-1185">Reference proteome</keyword>
<comment type="similarity">
    <text evidence="1 9">Belongs to the lysophospholipase family.</text>
</comment>
<keyword evidence="3" id="KW-0732">Signal</keyword>
<dbReference type="SMART" id="SM00022">
    <property type="entry name" value="PLAc"/>
    <property type="match status" value="1"/>
</dbReference>
<dbReference type="EMBL" id="JAVRRR010000407">
    <property type="protein sequence ID" value="KAK5142615.1"/>
    <property type="molecule type" value="Genomic_DNA"/>
</dbReference>
<dbReference type="SUPFAM" id="SSF52151">
    <property type="entry name" value="FabD/lysophospholipase-like"/>
    <property type="match status" value="1"/>
</dbReference>
<evidence type="ECO:0000256" key="4">
    <source>
        <dbReference type="ARBA" id="ARBA00022801"/>
    </source>
</evidence>
<comment type="caution">
    <text evidence="11">The sequence shown here is derived from an EMBL/GenBank/DDBJ whole genome shotgun (WGS) entry which is preliminary data.</text>
</comment>
<reference evidence="11 12" key="1">
    <citation type="submission" date="2023-08" db="EMBL/GenBank/DDBJ databases">
        <title>Black Yeasts Isolated from many extreme environments.</title>
        <authorList>
            <person name="Coleine C."/>
            <person name="Stajich J.E."/>
            <person name="Selbmann L."/>
        </authorList>
    </citation>
    <scope>NUCLEOTIDE SEQUENCE [LARGE SCALE GENOMIC DNA]</scope>
    <source>
        <strain evidence="11 12">CCFEE 5386</strain>
    </source>
</reference>
<evidence type="ECO:0000256" key="7">
    <source>
        <dbReference type="ARBA" id="ARBA00023180"/>
    </source>
</evidence>
<evidence type="ECO:0000259" key="10">
    <source>
        <dbReference type="PROSITE" id="PS51210"/>
    </source>
</evidence>
<dbReference type="InterPro" id="IPR016035">
    <property type="entry name" value="Acyl_Trfase/lysoPLipase"/>
</dbReference>
<dbReference type="PANTHER" id="PTHR10728">
    <property type="entry name" value="CYTOSOLIC PHOSPHOLIPASE A2"/>
    <property type="match status" value="1"/>
</dbReference>
<dbReference type="PANTHER" id="PTHR10728:SF33">
    <property type="entry name" value="LYSOPHOSPHOLIPASE 1-RELATED"/>
    <property type="match status" value="1"/>
</dbReference>
<evidence type="ECO:0000256" key="8">
    <source>
        <dbReference type="PROSITE-ProRule" id="PRU00555"/>
    </source>
</evidence>
<keyword evidence="4 8" id="KW-0378">Hydrolase</keyword>
<accession>A0ABR0L2T8</accession>